<dbReference type="SUPFAM" id="SSF54001">
    <property type="entry name" value="Cysteine proteinases"/>
    <property type="match status" value="1"/>
</dbReference>
<dbReference type="InterPro" id="IPR035992">
    <property type="entry name" value="Ricin_B-like_lectins"/>
</dbReference>
<dbReference type="InterPro" id="IPR000772">
    <property type="entry name" value="Ricin_B_lectin"/>
</dbReference>
<comment type="caution">
    <text evidence="3">The sequence shown here is derived from an EMBL/GenBank/DDBJ whole genome shotgun (WGS) entry which is preliminary data.</text>
</comment>
<name>A0A8H5GHQ8_9AGAR</name>
<evidence type="ECO:0000313" key="4">
    <source>
        <dbReference type="Proteomes" id="UP000518752"/>
    </source>
</evidence>
<dbReference type="InterPro" id="IPR038765">
    <property type="entry name" value="Papain-like_cys_pep_sf"/>
</dbReference>
<evidence type="ECO:0000313" key="3">
    <source>
        <dbReference type="EMBL" id="KAF5365009.1"/>
    </source>
</evidence>
<organism evidence="3 4">
    <name type="scientific">Collybiopsis confluens</name>
    <dbReference type="NCBI Taxonomy" id="2823264"/>
    <lineage>
        <taxon>Eukaryota</taxon>
        <taxon>Fungi</taxon>
        <taxon>Dikarya</taxon>
        <taxon>Basidiomycota</taxon>
        <taxon>Agaricomycotina</taxon>
        <taxon>Agaricomycetes</taxon>
        <taxon>Agaricomycetidae</taxon>
        <taxon>Agaricales</taxon>
        <taxon>Marasmiineae</taxon>
        <taxon>Omphalotaceae</taxon>
        <taxon>Collybiopsis</taxon>
    </lineage>
</organism>
<dbReference type="InterPro" id="IPR040600">
    <property type="entry name" value="Agglutinin_C"/>
</dbReference>
<dbReference type="Gene3D" id="2.80.10.50">
    <property type="match status" value="1"/>
</dbReference>
<sequence>MSLRGAYFIHNARVPIAVDLSNAGATANGTTVVAWEQRSWDNANDFTASNQLWLIKPVPNAADTYTVQNIKSGTFLDLQGKFISSSMLVTFLGSSANQTPIVGWEGNNGNSQKWIIKKDISGAYRFQNVASKTFMDLFNGGSANGTRIYGWNGSWDSTSDDSFHKRWSLKRASQTSAEVSLLVRNNPDITVDFKSYLLDGDYIILPEGIWQTIWNGSGLRNRPWRSEIFDCDDFAVVYKGAVATWGADNIRADGIAILCGIMLGRAKVGVGAHAYNFNINTRFDAVRFFEPQTNAFQNQTNYNAYLGFF</sequence>
<dbReference type="AlphaFoldDB" id="A0A8H5GHQ8"/>
<evidence type="ECO:0008006" key="5">
    <source>
        <dbReference type="Google" id="ProtNLM"/>
    </source>
</evidence>
<feature type="domain" description="Ricin B lectin" evidence="1">
    <location>
        <begin position="50"/>
        <end position="151"/>
    </location>
</feature>
<dbReference type="Pfam" id="PF18021">
    <property type="entry name" value="Agglutinin_C"/>
    <property type="match status" value="1"/>
</dbReference>
<proteinExistence type="predicted"/>
<protein>
    <recommendedName>
        <fullName evidence="5">Carbohydrate-binding module family 13 protein</fullName>
    </recommendedName>
</protein>
<feature type="domain" description="Agglutinin C-terminal" evidence="2">
    <location>
        <begin position="202"/>
        <end position="295"/>
    </location>
</feature>
<evidence type="ECO:0000259" key="1">
    <source>
        <dbReference type="Pfam" id="PF14200"/>
    </source>
</evidence>
<dbReference type="Proteomes" id="UP000518752">
    <property type="component" value="Unassembled WGS sequence"/>
</dbReference>
<dbReference type="Gene3D" id="3.30.460.70">
    <property type="match status" value="1"/>
</dbReference>
<dbReference type="SUPFAM" id="SSF50370">
    <property type="entry name" value="Ricin B-like lectins"/>
    <property type="match status" value="1"/>
</dbReference>
<evidence type="ECO:0000259" key="2">
    <source>
        <dbReference type="Pfam" id="PF18021"/>
    </source>
</evidence>
<dbReference type="OrthoDB" id="3192089at2759"/>
<dbReference type="PROSITE" id="PS50231">
    <property type="entry name" value="RICIN_B_LECTIN"/>
    <property type="match status" value="1"/>
</dbReference>
<dbReference type="EMBL" id="JAACJN010000177">
    <property type="protein sequence ID" value="KAF5365009.1"/>
    <property type="molecule type" value="Genomic_DNA"/>
</dbReference>
<dbReference type="Pfam" id="PF14200">
    <property type="entry name" value="RicinB_lectin_2"/>
    <property type="match status" value="1"/>
</dbReference>
<accession>A0A8H5GHQ8</accession>
<reference evidence="3 4" key="1">
    <citation type="journal article" date="2020" name="ISME J.">
        <title>Uncovering the hidden diversity of litter-decomposition mechanisms in mushroom-forming fungi.</title>
        <authorList>
            <person name="Floudas D."/>
            <person name="Bentzer J."/>
            <person name="Ahren D."/>
            <person name="Johansson T."/>
            <person name="Persson P."/>
            <person name="Tunlid A."/>
        </authorList>
    </citation>
    <scope>NUCLEOTIDE SEQUENCE [LARGE SCALE GENOMIC DNA]</scope>
    <source>
        <strain evidence="3 4">CBS 406.79</strain>
    </source>
</reference>
<gene>
    <name evidence="3" type="ORF">D9757_011425</name>
</gene>
<dbReference type="CDD" id="cd23416">
    <property type="entry name" value="beta-trefoil_Ricin_MOA-like"/>
    <property type="match status" value="1"/>
</dbReference>
<keyword evidence="4" id="KW-1185">Reference proteome</keyword>